<feature type="transmembrane region" description="Helical" evidence="1">
    <location>
        <begin position="43"/>
        <end position="62"/>
    </location>
</feature>
<protein>
    <recommendedName>
        <fullName evidence="4">Transmembrane protein</fullName>
    </recommendedName>
</protein>
<comment type="caution">
    <text evidence="2">The sequence shown here is derived from an EMBL/GenBank/DDBJ whole genome shotgun (WGS) entry which is preliminary data.</text>
</comment>
<sequence>MFNLAYIKQQQQLIDELVSLIYNCIQQQLSIFEYQRFSDGHQFLVLLLFLVFLAFLYIHYNHDVVNELYFLVFVELQFLVDTIFNTRNNDFFFRDVNLIWQLVLDKFYFSVLAFFDNWVFYVDSFFRDVKYYLIQQLFL</sequence>
<keyword evidence="3" id="KW-1185">Reference proteome</keyword>
<reference evidence="2" key="1">
    <citation type="submission" date="2023-06" db="EMBL/GenBank/DDBJ databases">
        <title>Multi-omics analyses reveal the molecular pathogenesis toolkit of Lasiodiplodia hormozganensis, a cross-kingdom pathogen.</title>
        <authorList>
            <person name="Felix C."/>
            <person name="Meneses R."/>
            <person name="Goncalves M.F.M."/>
            <person name="Tilleman L."/>
            <person name="Duarte A.S."/>
            <person name="Jorrin-Novo J.V."/>
            <person name="Van De Peer Y."/>
            <person name="Deforce D."/>
            <person name="Van Nieuwerburgh F."/>
            <person name="Esteves A.C."/>
            <person name="Alves A."/>
        </authorList>
    </citation>
    <scope>NUCLEOTIDE SEQUENCE</scope>
    <source>
        <strain evidence="2">CBS 339.90</strain>
    </source>
</reference>
<evidence type="ECO:0008006" key="4">
    <source>
        <dbReference type="Google" id="ProtNLM"/>
    </source>
</evidence>
<keyword evidence="1" id="KW-0812">Transmembrane</keyword>
<proteinExistence type="predicted"/>
<gene>
    <name evidence="2" type="ORF">DIS24_g34</name>
</gene>
<dbReference type="AlphaFoldDB" id="A0AA40D7X6"/>
<keyword evidence="1" id="KW-0472">Membrane</keyword>
<accession>A0AA40D7X6</accession>
<name>A0AA40D7X6_9PEZI</name>
<keyword evidence="1" id="KW-1133">Transmembrane helix</keyword>
<evidence type="ECO:0000313" key="2">
    <source>
        <dbReference type="EMBL" id="KAK0664919.1"/>
    </source>
</evidence>
<feature type="transmembrane region" description="Helical" evidence="1">
    <location>
        <begin position="98"/>
        <end position="121"/>
    </location>
</feature>
<evidence type="ECO:0000313" key="3">
    <source>
        <dbReference type="Proteomes" id="UP001175001"/>
    </source>
</evidence>
<dbReference type="Proteomes" id="UP001175001">
    <property type="component" value="Unassembled WGS sequence"/>
</dbReference>
<organism evidence="2 3">
    <name type="scientific">Lasiodiplodia hormozganensis</name>
    <dbReference type="NCBI Taxonomy" id="869390"/>
    <lineage>
        <taxon>Eukaryota</taxon>
        <taxon>Fungi</taxon>
        <taxon>Dikarya</taxon>
        <taxon>Ascomycota</taxon>
        <taxon>Pezizomycotina</taxon>
        <taxon>Dothideomycetes</taxon>
        <taxon>Dothideomycetes incertae sedis</taxon>
        <taxon>Botryosphaeriales</taxon>
        <taxon>Botryosphaeriaceae</taxon>
        <taxon>Lasiodiplodia</taxon>
    </lineage>
</organism>
<dbReference type="EMBL" id="JAUJDW010000001">
    <property type="protein sequence ID" value="KAK0664919.1"/>
    <property type="molecule type" value="Genomic_DNA"/>
</dbReference>
<evidence type="ECO:0000256" key="1">
    <source>
        <dbReference type="SAM" id="Phobius"/>
    </source>
</evidence>